<dbReference type="GO" id="GO:0003714">
    <property type="term" value="F:transcription corepressor activity"/>
    <property type="evidence" value="ECO:0007669"/>
    <property type="project" value="TreeGrafter"/>
</dbReference>
<dbReference type="GO" id="GO:0007224">
    <property type="term" value="P:smoothened signaling pathway"/>
    <property type="evidence" value="ECO:0007669"/>
    <property type="project" value="TreeGrafter"/>
</dbReference>
<dbReference type="InterPro" id="IPR017441">
    <property type="entry name" value="Protein_kinase_ATP_BS"/>
</dbReference>
<evidence type="ECO:0000256" key="5">
    <source>
        <dbReference type="ARBA" id="ARBA00022840"/>
    </source>
</evidence>
<evidence type="ECO:0000256" key="1">
    <source>
        <dbReference type="ARBA" id="ARBA00022527"/>
    </source>
</evidence>
<dbReference type="GO" id="GO:0005524">
    <property type="term" value="F:ATP binding"/>
    <property type="evidence" value="ECO:0007669"/>
    <property type="project" value="UniProtKB-UniRule"/>
</dbReference>
<dbReference type="SUPFAM" id="SSF56112">
    <property type="entry name" value="Protein kinase-like (PK-like)"/>
    <property type="match status" value="1"/>
</dbReference>
<feature type="region of interest" description="Disordered" evidence="7">
    <location>
        <begin position="505"/>
        <end position="565"/>
    </location>
</feature>
<evidence type="ECO:0000256" key="7">
    <source>
        <dbReference type="SAM" id="MobiDB-lite"/>
    </source>
</evidence>
<evidence type="ECO:0000259" key="8">
    <source>
        <dbReference type="PROSITE" id="PS50011"/>
    </source>
</evidence>
<name>M3ZDG6_XIPMA</name>
<dbReference type="GO" id="GO:0016605">
    <property type="term" value="C:PML body"/>
    <property type="evidence" value="ECO:0007669"/>
    <property type="project" value="TreeGrafter"/>
</dbReference>
<sequence>MFRGMLDWQKSSGGKRHGMMFGPNKIILSQTDAGMFSSDKILLSKNSFKWTEHTIIHSKFDSYLVENKLGEGSFGKVIRCRNLHTDELRAIKVLKRNTNAGKAEVKALKAIRQLDADKTNLIKFYEGFNYKGHKCLVFEFLSKSLYDFFVDRKLLPLHVSEIRVIAQQLLVALDALKSIGIVHCDIKSDNVMLVNHELQPFKVKLIDFGNAMRRSTLERVEMIQALGYRAPEVVLGLPLEEGVDMWALGCVLALVFIGRHMYPVQSEYEFIRVITKLHGFPEDDVLRKGLRVNTFFTFTQDSFWELNTNEEYQKLSGKKVVKHSCIDKYIQTFDELPRLHPGLDDPVEEQDTQAFMSLLKRMLHVNPAKRITPSQALGHRFVTMSHLSYKSKGPYVSLAHANMRESQLEEAEVLRYKTSSETLCRFNSAISCFDHQPEEDYENEEHIFSIKAGRQNTESQTDPGSQGEVVHRLKTSQKAVAALQQYKKLSCKKGRILIHVKPQMSAQETPTPVRKQIRPTKPQKCVSNTKLPNPLKSEGKADKASPDVVSSIPAPCKEPTKSENEDKSLSFLAENYFDSAEVKLNENCPKTILSFFSWIVECCRGSE</sequence>
<dbReference type="GO" id="GO:0004713">
    <property type="term" value="F:protein tyrosine kinase activity"/>
    <property type="evidence" value="ECO:0007669"/>
    <property type="project" value="TreeGrafter"/>
</dbReference>
<dbReference type="GO" id="GO:0045944">
    <property type="term" value="P:positive regulation of transcription by RNA polymerase II"/>
    <property type="evidence" value="ECO:0007669"/>
    <property type="project" value="TreeGrafter"/>
</dbReference>
<reference evidence="9" key="3">
    <citation type="submission" date="2025-08" db="UniProtKB">
        <authorList>
            <consortium name="Ensembl"/>
        </authorList>
    </citation>
    <scope>IDENTIFICATION</scope>
    <source>
        <strain evidence="9">JP 163 A</strain>
    </source>
</reference>
<feature type="binding site" evidence="6">
    <location>
        <position position="92"/>
    </location>
    <ligand>
        <name>ATP</name>
        <dbReference type="ChEBI" id="CHEBI:30616"/>
    </ligand>
</feature>
<dbReference type="GeneTree" id="ENSGT00940000164472"/>
<protein>
    <recommendedName>
        <fullName evidence="8">Protein kinase domain-containing protein</fullName>
    </recommendedName>
</protein>
<dbReference type="PANTHER" id="PTHR24058:SF53">
    <property type="entry name" value="HOMEODOMAIN-INTERACTING PROTEIN KINASE 2"/>
    <property type="match status" value="1"/>
</dbReference>
<dbReference type="InterPro" id="IPR050494">
    <property type="entry name" value="Ser_Thr_dual-spec_kinase"/>
</dbReference>
<dbReference type="STRING" id="8083.ENSXMAP00000000258"/>
<dbReference type="GO" id="GO:0004674">
    <property type="term" value="F:protein serine/threonine kinase activity"/>
    <property type="evidence" value="ECO:0007669"/>
    <property type="project" value="UniProtKB-KW"/>
</dbReference>
<dbReference type="PANTHER" id="PTHR24058">
    <property type="entry name" value="DUAL SPECIFICITY PROTEIN KINASE"/>
    <property type="match status" value="1"/>
</dbReference>
<keyword evidence="10" id="KW-1185">Reference proteome</keyword>
<dbReference type="GO" id="GO:0003713">
    <property type="term" value="F:transcription coactivator activity"/>
    <property type="evidence" value="ECO:0007669"/>
    <property type="project" value="TreeGrafter"/>
</dbReference>
<dbReference type="InParanoid" id="M3ZDG6"/>
<dbReference type="eggNOG" id="KOG0667">
    <property type="taxonomic scope" value="Eukaryota"/>
</dbReference>
<evidence type="ECO:0000313" key="9">
    <source>
        <dbReference type="Ensembl" id="ENSXMAP00000000258.2"/>
    </source>
</evidence>
<dbReference type="InterPro" id="IPR008271">
    <property type="entry name" value="Ser/Thr_kinase_AS"/>
</dbReference>
<dbReference type="GO" id="GO:0046332">
    <property type="term" value="F:SMAD binding"/>
    <property type="evidence" value="ECO:0007669"/>
    <property type="project" value="TreeGrafter"/>
</dbReference>
<dbReference type="HOGENOM" id="CLU_000288_5_15_1"/>
<dbReference type="Pfam" id="PF00069">
    <property type="entry name" value="Pkinase"/>
    <property type="match status" value="1"/>
</dbReference>
<keyword evidence="1" id="KW-0723">Serine/threonine-protein kinase</keyword>
<dbReference type="GO" id="GO:0005737">
    <property type="term" value="C:cytoplasm"/>
    <property type="evidence" value="ECO:0007669"/>
    <property type="project" value="TreeGrafter"/>
</dbReference>
<dbReference type="OMA" id="EYEFIRV"/>
<dbReference type="Ensembl" id="ENSXMAT00000000260.2">
    <property type="protein sequence ID" value="ENSXMAP00000000258.2"/>
    <property type="gene ID" value="ENSXMAG00000000269.2"/>
</dbReference>
<dbReference type="InterPro" id="IPR000719">
    <property type="entry name" value="Prot_kinase_dom"/>
</dbReference>
<dbReference type="AlphaFoldDB" id="M3ZDG6"/>
<proteinExistence type="predicted"/>
<feature type="domain" description="Protein kinase" evidence="8">
    <location>
        <begin position="63"/>
        <end position="382"/>
    </location>
</feature>
<accession>M3ZDG6</accession>
<dbReference type="SMART" id="SM00220">
    <property type="entry name" value="S_TKc"/>
    <property type="match status" value="1"/>
</dbReference>
<dbReference type="InterPro" id="IPR011009">
    <property type="entry name" value="Kinase-like_dom_sf"/>
</dbReference>
<dbReference type="PROSITE" id="PS00108">
    <property type="entry name" value="PROTEIN_KINASE_ST"/>
    <property type="match status" value="1"/>
</dbReference>
<keyword evidence="5 6" id="KW-0067">ATP-binding</keyword>
<keyword evidence="2" id="KW-0808">Transferase</keyword>
<reference evidence="10" key="1">
    <citation type="submission" date="2012-01" db="EMBL/GenBank/DDBJ databases">
        <authorList>
            <person name="Walter R."/>
            <person name="Schartl M."/>
            <person name="Warren W."/>
        </authorList>
    </citation>
    <scope>NUCLEOTIDE SEQUENCE [LARGE SCALE GENOMIC DNA]</scope>
    <source>
        <strain evidence="10">JP 163 A</strain>
    </source>
</reference>
<evidence type="ECO:0000313" key="10">
    <source>
        <dbReference type="Proteomes" id="UP000002852"/>
    </source>
</evidence>
<dbReference type="Gene3D" id="1.10.510.10">
    <property type="entry name" value="Transferase(Phosphotransferase) domain 1"/>
    <property type="match status" value="1"/>
</dbReference>
<evidence type="ECO:0000256" key="6">
    <source>
        <dbReference type="PROSITE-ProRule" id="PRU10141"/>
    </source>
</evidence>
<reference evidence="9" key="4">
    <citation type="submission" date="2025-09" db="UniProtKB">
        <authorList>
            <consortium name="Ensembl"/>
        </authorList>
    </citation>
    <scope>IDENTIFICATION</scope>
    <source>
        <strain evidence="9">JP 163 A</strain>
    </source>
</reference>
<keyword evidence="3 6" id="KW-0547">Nucleotide-binding</keyword>
<dbReference type="Gene3D" id="3.30.200.20">
    <property type="entry name" value="Phosphorylase Kinase, domain 1"/>
    <property type="match status" value="1"/>
</dbReference>
<evidence type="ECO:0000256" key="2">
    <source>
        <dbReference type="ARBA" id="ARBA00022679"/>
    </source>
</evidence>
<evidence type="ECO:0000256" key="3">
    <source>
        <dbReference type="ARBA" id="ARBA00022741"/>
    </source>
</evidence>
<dbReference type="PROSITE" id="PS50011">
    <property type="entry name" value="PROTEIN_KINASE_DOM"/>
    <property type="match status" value="1"/>
</dbReference>
<dbReference type="GO" id="GO:0042771">
    <property type="term" value="P:intrinsic apoptotic signaling pathway in response to DNA damage by p53 class mediator"/>
    <property type="evidence" value="ECO:0007669"/>
    <property type="project" value="TreeGrafter"/>
</dbReference>
<dbReference type="Proteomes" id="UP000002852">
    <property type="component" value="Unassembled WGS sequence"/>
</dbReference>
<reference evidence="10" key="2">
    <citation type="journal article" date="2013" name="Nat. Genet.">
        <title>The genome of the platyfish, Xiphophorus maculatus, provides insights into evolutionary adaptation and several complex traits.</title>
        <authorList>
            <person name="Schartl M."/>
            <person name="Walter R.B."/>
            <person name="Shen Y."/>
            <person name="Garcia T."/>
            <person name="Catchen J."/>
            <person name="Amores A."/>
            <person name="Braasch I."/>
            <person name="Chalopin D."/>
            <person name="Volff J.N."/>
            <person name="Lesch K.P."/>
            <person name="Bisazza A."/>
            <person name="Minx P."/>
            <person name="Hillier L."/>
            <person name="Wilson R.K."/>
            <person name="Fuerstenberg S."/>
            <person name="Boore J."/>
            <person name="Searle S."/>
            <person name="Postlethwait J.H."/>
            <person name="Warren W.C."/>
        </authorList>
    </citation>
    <scope>NUCLEOTIDE SEQUENCE [LARGE SCALE GENOMIC DNA]</scope>
    <source>
        <strain evidence="10">JP 163 A</strain>
    </source>
</reference>
<keyword evidence="4" id="KW-0418">Kinase</keyword>
<dbReference type="PROSITE" id="PS00107">
    <property type="entry name" value="PROTEIN_KINASE_ATP"/>
    <property type="match status" value="1"/>
</dbReference>
<organism evidence="9 10">
    <name type="scientific">Xiphophorus maculatus</name>
    <name type="common">Southern platyfish</name>
    <name type="synonym">Platypoecilus maculatus</name>
    <dbReference type="NCBI Taxonomy" id="8083"/>
    <lineage>
        <taxon>Eukaryota</taxon>
        <taxon>Metazoa</taxon>
        <taxon>Chordata</taxon>
        <taxon>Craniata</taxon>
        <taxon>Vertebrata</taxon>
        <taxon>Euteleostomi</taxon>
        <taxon>Actinopterygii</taxon>
        <taxon>Neopterygii</taxon>
        <taxon>Teleostei</taxon>
        <taxon>Neoteleostei</taxon>
        <taxon>Acanthomorphata</taxon>
        <taxon>Ovalentaria</taxon>
        <taxon>Atherinomorphae</taxon>
        <taxon>Cyprinodontiformes</taxon>
        <taxon>Poeciliidae</taxon>
        <taxon>Poeciliinae</taxon>
        <taxon>Xiphophorus</taxon>
    </lineage>
</organism>
<evidence type="ECO:0000256" key="4">
    <source>
        <dbReference type="ARBA" id="ARBA00022777"/>
    </source>
</evidence>